<dbReference type="GO" id="GO:0010436">
    <property type="term" value="F:carotenoid dioxygenase activity"/>
    <property type="evidence" value="ECO:0007669"/>
    <property type="project" value="TreeGrafter"/>
</dbReference>
<name>A0A830HE43_9CHLO</name>
<evidence type="ECO:0000313" key="6">
    <source>
        <dbReference type="EMBL" id="GHP05324.1"/>
    </source>
</evidence>
<evidence type="ECO:0000256" key="1">
    <source>
        <dbReference type="ARBA" id="ARBA00006787"/>
    </source>
</evidence>
<reference evidence="6" key="1">
    <citation type="submission" date="2020-10" db="EMBL/GenBank/DDBJ databases">
        <title>Unveiling of a novel bifunctional photoreceptor, Dualchrome1, isolated from a cosmopolitan green alga.</title>
        <authorList>
            <person name="Suzuki S."/>
            <person name="Kawachi M."/>
        </authorList>
    </citation>
    <scope>NUCLEOTIDE SEQUENCE</scope>
    <source>
        <strain evidence="6">NIES 2893</strain>
    </source>
</reference>
<feature type="binding site" evidence="4">
    <location>
        <position position="305"/>
    </location>
    <ligand>
        <name>Fe cation</name>
        <dbReference type="ChEBI" id="CHEBI:24875"/>
        <note>catalytic</note>
    </ligand>
</feature>
<comment type="caution">
    <text evidence="6">The sequence shown here is derived from an EMBL/GenBank/DDBJ whole genome shotgun (WGS) entry which is preliminary data.</text>
</comment>
<keyword evidence="2 4" id="KW-0479">Metal-binding</keyword>
<evidence type="ECO:0000256" key="4">
    <source>
        <dbReference type="PIRSR" id="PIRSR604294-1"/>
    </source>
</evidence>
<keyword evidence="3 4" id="KW-0408">Iron</keyword>
<evidence type="ECO:0000256" key="3">
    <source>
        <dbReference type="ARBA" id="ARBA00023004"/>
    </source>
</evidence>
<feature type="binding site" evidence="4">
    <location>
        <position position="575"/>
    </location>
    <ligand>
        <name>Fe cation</name>
        <dbReference type="ChEBI" id="CHEBI:24875"/>
        <note>catalytic</note>
    </ligand>
</feature>
<feature type="compositionally biased region" description="Low complexity" evidence="5">
    <location>
        <begin position="1"/>
        <end position="19"/>
    </location>
</feature>
<evidence type="ECO:0000256" key="5">
    <source>
        <dbReference type="SAM" id="MobiDB-lite"/>
    </source>
</evidence>
<dbReference type="Proteomes" id="UP000660262">
    <property type="component" value="Unassembled WGS sequence"/>
</dbReference>
<sequence>MMMAAASLAARSPASAPSRVPCETTVSHVSHPKRLVRRLQASTSTSASTSTTSATPQQLTDTHETLNFPIERVISDWQTGYVSLHGERSDVKLDVTSGAIPNSLKGGVLIRNGPGALERGGAKLNQPFDGDGMLVRLAFDTEGDSVNFSNAYVKTQGYVDEVAANKFIYKSAFSTGNPAGDWFYNPFDFSTKNVANTHVALLGGRLLALWEGGLPHVVDPKTLQTTEKESRWVDGSVDAPFAAHYKRAAAPPGQTGRRLVNFGAKAGPGEAIITFYEFEDSADANGRCVSKRVFQVPGAGFGFFHDMVVTPSYYILFQNPVEIDGRALLTEYTFGQRSLAGCLQYIGGPEQPSRVLVFPRGEKHEAHGYQSIELDPHFVFHHGNAFEREDGTLVIDSVHWREFDFTATVDVIPSSIYVGGMRSEMHRVEINPANPSARGKRQRISNRCCEFPTIHPRCVGSEHRYMYAAASPIDHPVLWSPNQGVVKFDMETNATQYWHAGDRRFTGEPIFVPSNDDLDSFDGDEDAGNILVLVHDAEEPDESKRTSLAILDAQNIEDGPVATVAMPETIPFGLHGEFVSAKKWAAL</sequence>
<gene>
    <name evidence="6" type="ORF">PPROV_000407600</name>
</gene>
<accession>A0A830HE43</accession>
<dbReference type="GO" id="GO:0046872">
    <property type="term" value="F:metal ion binding"/>
    <property type="evidence" value="ECO:0007669"/>
    <property type="project" value="UniProtKB-KW"/>
</dbReference>
<keyword evidence="7" id="KW-1185">Reference proteome</keyword>
<dbReference type="EMBL" id="BNJQ01000010">
    <property type="protein sequence ID" value="GHP05324.1"/>
    <property type="molecule type" value="Genomic_DNA"/>
</dbReference>
<feature type="binding site" evidence="4">
    <location>
        <position position="381"/>
    </location>
    <ligand>
        <name>Fe cation</name>
        <dbReference type="ChEBI" id="CHEBI:24875"/>
        <note>catalytic</note>
    </ligand>
</feature>
<dbReference type="InterPro" id="IPR004294">
    <property type="entry name" value="Carotenoid_Oase"/>
</dbReference>
<organism evidence="6 7">
    <name type="scientific">Pycnococcus provasolii</name>
    <dbReference type="NCBI Taxonomy" id="41880"/>
    <lineage>
        <taxon>Eukaryota</taxon>
        <taxon>Viridiplantae</taxon>
        <taxon>Chlorophyta</taxon>
        <taxon>Pseudoscourfieldiophyceae</taxon>
        <taxon>Pseudoscourfieldiales</taxon>
        <taxon>Pycnococcaceae</taxon>
        <taxon>Pycnococcus</taxon>
    </lineage>
</organism>
<dbReference type="GO" id="GO:0016121">
    <property type="term" value="P:carotene catabolic process"/>
    <property type="evidence" value="ECO:0007669"/>
    <property type="project" value="TreeGrafter"/>
</dbReference>
<dbReference type="AlphaFoldDB" id="A0A830HE43"/>
<dbReference type="OrthoDB" id="1069523at2759"/>
<feature type="binding site" evidence="4">
    <location>
        <position position="244"/>
    </location>
    <ligand>
        <name>Fe cation</name>
        <dbReference type="ChEBI" id="CHEBI:24875"/>
        <note>catalytic</note>
    </ligand>
</feature>
<dbReference type="PANTHER" id="PTHR10543:SF138">
    <property type="entry name" value="CAROTENOID OXYGENASE"/>
    <property type="match status" value="1"/>
</dbReference>
<feature type="compositionally biased region" description="Low complexity" evidence="5">
    <location>
        <begin position="41"/>
        <end position="55"/>
    </location>
</feature>
<dbReference type="PANTHER" id="PTHR10543">
    <property type="entry name" value="BETA-CAROTENE DIOXYGENASE"/>
    <property type="match status" value="1"/>
</dbReference>
<comment type="similarity">
    <text evidence="1">Belongs to the carotenoid oxygenase family.</text>
</comment>
<protein>
    <submittedName>
        <fullName evidence="6">Retinal pigment epithelial membrane protein</fullName>
    </submittedName>
</protein>
<evidence type="ECO:0000313" key="7">
    <source>
        <dbReference type="Proteomes" id="UP000660262"/>
    </source>
</evidence>
<comment type="cofactor">
    <cofactor evidence="4">
        <name>Fe(2+)</name>
        <dbReference type="ChEBI" id="CHEBI:29033"/>
    </cofactor>
    <text evidence="4">Binds 1 Fe(2+) ion per subunit.</text>
</comment>
<proteinExistence type="inferred from homology"/>
<feature type="region of interest" description="Disordered" evidence="5">
    <location>
        <begin position="1"/>
        <end position="61"/>
    </location>
</feature>
<evidence type="ECO:0000256" key="2">
    <source>
        <dbReference type="ARBA" id="ARBA00022723"/>
    </source>
</evidence>
<dbReference type="Pfam" id="PF03055">
    <property type="entry name" value="RPE65"/>
    <property type="match status" value="1"/>
</dbReference>